<dbReference type="InterPro" id="IPR025287">
    <property type="entry name" value="WAK_GUB"/>
</dbReference>
<comment type="subcellular location">
    <subcellularLocation>
        <location evidence="1">Membrane</location>
        <topology evidence="1">Single-pass membrane protein</topology>
    </subcellularLocation>
</comment>
<evidence type="ECO:0000259" key="5">
    <source>
        <dbReference type="Pfam" id="PF13947"/>
    </source>
</evidence>
<dbReference type="AlphaFoldDB" id="A0A8X8Z4T7"/>
<feature type="domain" description="Wall-associated receptor kinase galacturonan-binding" evidence="5">
    <location>
        <begin position="32"/>
        <end position="92"/>
    </location>
</feature>
<evidence type="ECO:0000256" key="1">
    <source>
        <dbReference type="ARBA" id="ARBA00004167"/>
    </source>
</evidence>
<dbReference type="PANTHER" id="PTHR33138:SF30">
    <property type="entry name" value="LEAF RUST 10 DISEASE-RESISTANCE LOCUS RECEPTOR-LIKE PROTEIN KINASE-LIKE 2.7"/>
    <property type="match status" value="1"/>
</dbReference>
<evidence type="ECO:0000256" key="2">
    <source>
        <dbReference type="ARBA" id="ARBA00022729"/>
    </source>
</evidence>
<keyword evidence="3" id="KW-0812">Transmembrane</keyword>
<accession>A0A8X8Z4T7</accession>
<protein>
    <recommendedName>
        <fullName evidence="5">Wall-associated receptor kinase galacturonan-binding domain-containing protein</fullName>
    </recommendedName>
</protein>
<comment type="caution">
    <text evidence="6">The sequence shown here is derived from an EMBL/GenBank/DDBJ whole genome shotgun (WGS) entry which is preliminary data.</text>
</comment>
<dbReference type="PANTHER" id="PTHR33138">
    <property type="entry name" value="OS01G0690200 PROTEIN"/>
    <property type="match status" value="1"/>
</dbReference>
<feature type="transmembrane region" description="Helical" evidence="3">
    <location>
        <begin position="203"/>
        <end position="223"/>
    </location>
</feature>
<dbReference type="Pfam" id="PF13947">
    <property type="entry name" value="GUB_WAK_bind"/>
    <property type="match status" value="1"/>
</dbReference>
<dbReference type="EMBL" id="PNBA02000019">
    <property type="protein sequence ID" value="KAG6391187.1"/>
    <property type="molecule type" value="Genomic_DNA"/>
</dbReference>
<keyword evidence="3" id="KW-1133">Transmembrane helix</keyword>
<evidence type="ECO:0000256" key="4">
    <source>
        <dbReference type="SAM" id="SignalP"/>
    </source>
</evidence>
<dbReference type="GO" id="GO:0016020">
    <property type="term" value="C:membrane"/>
    <property type="evidence" value="ECO:0007669"/>
    <property type="project" value="UniProtKB-SubCell"/>
</dbReference>
<dbReference type="Gene3D" id="3.30.200.20">
    <property type="entry name" value="Phosphorylase Kinase, domain 1"/>
    <property type="match status" value="1"/>
</dbReference>
<keyword evidence="7" id="KW-1185">Reference proteome</keyword>
<feature type="transmembrane region" description="Helical" evidence="3">
    <location>
        <begin position="162"/>
        <end position="191"/>
    </location>
</feature>
<reference evidence="6" key="1">
    <citation type="submission" date="2018-01" db="EMBL/GenBank/DDBJ databases">
        <authorList>
            <person name="Mao J.F."/>
        </authorList>
    </citation>
    <scope>NUCLEOTIDE SEQUENCE</scope>
    <source>
        <strain evidence="6">Huo1</strain>
        <tissue evidence="6">Leaf</tissue>
    </source>
</reference>
<feature type="chain" id="PRO_5036459664" description="Wall-associated receptor kinase galacturonan-binding domain-containing protein" evidence="4">
    <location>
        <begin position="26"/>
        <end position="286"/>
    </location>
</feature>
<dbReference type="GO" id="GO:0030247">
    <property type="term" value="F:polysaccharide binding"/>
    <property type="evidence" value="ECO:0007669"/>
    <property type="project" value="InterPro"/>
</dbReference>
<sequence length="286" mass="33166">MITTHNFLFLTTLILSFHFFHSADANKCIPPSACGAIRDISYPFRLKSDPNHCGHPKFELTCENNVTFLYLNSIKYHVKAINYQNSKIRLVDASIINNDICSFPTHSSYPHTSKDFSSSPYYYPEPFQELFVNLISCPSPMNKSSLFIDITQHYQLLIRYEYTLYLTIPLAILGVSLPVTIIIGITALLLLPYTPRWEWIQGYYYYEAMGSPTSISYMVWFLIYKFRRRHLSVFEGVESFLQSDNKLVPIRYSYSDIKKMTKNFKDKLGEGGFGSVYKGKLRSDIY</sequence>
<feature type="signal peptide" evidence="4">
    <location>
        <begin position="1"/>
        <end position="25"/>
    </location>
</feature>
<evidence type="ECO:0000313" key="6">
    <source>
        <dbReference type="EMBL" id="KAG6391187.1"/>
    </source>
</evidence>
<gene>
    <name evidence="6" type="ORF">SASPL_148939</name>
</gene>
<dbReference type="SUPFAM" id="SSF56112">
    <property type="entry name" value="Protein kinase-like (PK-like)"/>
    <property type="match status" value="1"/>
</dbReference>
<evidence type="ECO:0000313" key="7">
    <source>
        <dbReference type="Proteomes" id="UP000298416"/>
    </source>
</evidence>
<evidence type="ECO:0000256" key="3">
    <source>
        <dbReference type="SAM" id="Phobius"/>
    </source>
</evidence>
<keyword evidence="3" id="KW-0472">Membrane</keyword>
<keyword evidence="2 4" id="KW-0732">Signal</keyword>
<name>A0A8X8Z4T7_SALSN</name>
<reference evidence="6" key="2">
    <citation type="submission" date="2020-08" db="EMBL/GenBank/DDBJ databases">
        <title>Plant Genome Project.</title>
        <authorList>
            <person name="Zhang R.-G."/>
        </authorList>
    </citation>
    <scope>NUCLEOTIDE SEQUENCE</scope>
    <source>
        <strain evidence="6">Huo1</strain>
        <tissue evidence="6">Leaf</tissue>
    </source>
</reference>
<dbReference type="InterPro" id="IPR011009">
    <property type="entry name" value="Kinase-like_dom_sf"/>
</dbReference>
<organism evidence="6">
    <name type="scientific">Salvia splendens</name>
    <name type="common">Scarlet sage</name>
    <dbReference type="NCBI Taxonomy" id="180675"/>
    <lineage>
        <taxon>Eukaryota</taxon>
        <taxon>Viridiplantae</taxon>
        <taxon>Streptophyta</taxon>
        <taxon>Embryophyta</taxon>
        <taxon>Tracheophyta</taxon>
        <taxon>Spermatophyta</taxon>
        <taxon>Magnoliopsida</taxon>
        <taxon>eudicotyledons</taxon>
        <taxon>Gunneridae</taxon>
        <taxon>Pentapetalae</taxon>
        <taxon>asterids</taxon>
        <taxon>lamiids</taxon>
        <taxon>Lamiales</taxon>
        <taxon>Lamiaceae</taxon>
        <taxon>Nepetoideae</taxon>
        <taxon>Mentheae</taxon>
        <taxon>Salviinae</taxon>
        <taxon>Salvia</taxon>
        <taxon>Salvia subgen. Calosphace</taxon>
        <taxon>core Calosphace</taxon>
    </lineage>
</organism>
<dbReference type="Proteomes" id="UP000298416">
    <property type="component" value="Unassembled WGS sequence"/>
</dbReference>
<proteinExistence type="predicted"/>